<dbReference type="OrthoDB" id="342281at2759"/>
<proteinExistence type="predicted"/>
<feature type="domain" description="SUN" evidence="6">
    <location>
        <begin position="128"/>
        <end position="285"/>
    </location>
</feature>
<keyword evidence="3 5" id="KW-1133">Transmembrane helix</keyword>
<dbReference type="EMBL" id="OV121140">
    <property type="protein sequence ID" value="CAH0563975.1"/>
    <property type="molecule type" value="Genomic_DNA"/>
</dbReference>
<protein>
    <recommendedName>
        <fullName evidence="6">SUN domain-containing protein</fullName>
    </recommendedName>
</protein>
<dbReference type="Pfam" id="PF07738">
    <property type="entry name" value="Sad1_UNC"/>
    <property type="match status" value="1"/>
</dbReference>
<evidence type="ECO:0000256" key="5">
    <source>
        <dbReference type="SAM" id="Phobius"/>
    </source>
</evidence>
<evidence type="ECO:0000259" key="6">
    <source>
        <dbReference type="PROSITE" id="PS51469"/>
    </source>
</evidence>
<keyword evidence="8" id="KW-1185">Reference proteome</keyword>
<keyword evidence="4 5" id="KW-0472">Membrane</keyword>
<keyword evidence="2 5" id="KW-0812">Transmembrane</keyword>
<dbReference type="Gene3D" id="2.60.120.260">
    <property type="entry name" value="Galactose-binding domain-like"/>
    <property type="match status" value="1"/>
</dbReference>
<dbReference type="PANTHER" id="PTHR12911:SF8">
    <property type="entry name" value="KLAROID PROTEIN-RELATED"/>
    <property type="match status" value="1"/>
</dbReference>
<reference evidence="7" key="1">
    <citation type="submission" date="2021-12" db="EMBL/GenBank/DDBJ databases">
        <authorList>
            <person name="King R."/>
        </authorList>
    </citation>
    <scope>NUCLEOTIDE SEQUENCE</scope>
</reference>
<evidence type="ECO:0000256" key="2">
    <source>
        <dbReference type="ARBA" id="ARBA00022692"/>
    </source>
</evidence>
<gene>
    <name evidence="7" type="ORF">MELIAE_LOCUS12634</name>
</gene>
<feature type="transmembrane region" description="Helical" evidence="5">
    <location>
        <begin position="42"/>
        <end position="60"/>
    </location>
</feature>
<comment type="subcellular location">
    <subcellularLocation>
        <location evidence="1">Membrane</location>
    </subcellularLocation>
</comment>
<dbReference type="AlphaFoldDB" id="A0A9P0BIC5"/>
<dbReference type="PANTHER" id="PTHR12911">
    <property type="entry name" value="SAD1/UNC-84-LIKE PROTEIN-RELATED"/>
    <property type="match status" value="1"/>
</dbReference>
<evidence type="ECO:0000256" key="4">
    <source>
        <dbReference type="ARBA" id="ARBA00023136"/>
    </source>
</evidence>
<dbReference type="GO" id="GO:0034993">
    <property type="term" value="C:meiotic nuclear membrane microtubule tethering complex"/>
    <property type="evidence" value="ECO:0007669"/>
    <property type="project" value="TreeGrafter"/>
</dbReference>
<evidence type="ECO:0000313" key="8">
    <source>
        <dbReference type="Proteomes" id="UP001154078"/>
    </source>
</evidence>
<dbReference type="Proteomes" id="UP001154078">
    <property type="component" value="Chromosome 9"/>
</dbReference>
<dbReference type="PROSITE" id="PS51469">
    <property type="entry name" value="SUN"/>
    <property type="match status" value="1"/>
</dbReference>
<dbReference type="InterPro" id="IPR045119">
    <property type="entry name" value="SUN1-5"/>
</dbReference>
<sequence length="291" mass="32045">MGWQERSYTSTGPCSVSCNNRPHTGGKSCNNNEFWNKYSKHIFVSALVGMIVIPMLNNMFQTFNQLTTDVEQLKKDSKITKMKIQSIDNTLSTIKSGSFNIKSMVIDEMEKLNSDKTGKTDYALESTGGSIVKLLPETENYSKPKNLFGLTLCEGSNGPRAMLQIGTAPGQCWAFKGSSGGAIIKLVGVVDIESISLEHIPRKMSPTGEISTAPKDFAVIALRSPNDSQGSYLGQFKYDVDGPALQTFKVECGYPVEFISFKVLSNHGHMDFTCVYRLRVHGSLSKTTHKN</sequence>
<dbReference type="GO" id="GO:0043495">
    <property type="term" value="F:protein-membrane adaptor activity"/>
    <property type="evidence" value="ECO:0007669"/>
    <property type="project" value="TreeGrafter"/>
</dbReference>
<dbReference type="InterPro" id="IPR012919">
    <property type="entry name" value="SUN_dom"/>
</dbReference>
<name>A0A9P0BIC5_BRAAE</name>
<evidence type="ECO:0000313" key="7">
    <source>
        <dbReference type="EMBL" id="CAH0563975.1"/>
    </source>
</evidence>
<evidence type="ECO:0000256" key="3">
    <source>
        <dbReference type="ARBA" id="ARBA00022989"/>
    </source>
</evidence>
<evidence type="ECO:0000256" key="1">
    <source>
        <dbReference type="ARBA" id="ARBA00004370"/>
    </source>
</evidence>
<accession>A0A9P0BIC5</accession>
<organism evidence="7 8">
    <name type="scientific">Brassicogethes aeneus</name>
    <name type="common">Rape pollen beetle</name>
    <name type="synonym">Meligethes aeneus</name>
    <dbReference type="NCBI Taxonomy" id="1431903"/>
    <lineage>
        <taxon>Eukaryota</taxon>
        <taxon>Metazoa</taxon>
        <taxon>Ecdysozoa</taxon>
        <taxon>Arthropoda</taxon>
        <taxon>Hexapoda</taxon>
        <taxon>Insecta</taxon>
        <taxon>Pterygota</taxon>
        <taxon>Neoptera</taxon>
        <taxon>Endopterygota</taxon>
        <taxon>Coleoptera</taxon>
        <taxon>Polyphaga</taxon>
        <taxon>Cucujiformia</taxon>
        <taxon>Nitidulidae</taxon>
        <taxon>Meligethinae</taxon>
        <taxon>Brassicogethes</taxon>
    </lineage>
</organism>